<proteinExistence type="predicted"/>
<reference evidence="1" key="1">
    <citation type="journal article" date="2019" name="Sci. Rep.">
        <title>Draft genome of Tanacetum cinerariifolium, the natural source of mosquito coil.</title>
        <authorList>
            <person name="Yamashiro T."/>
            <person name="Shiraishi A."/>
            <person name="Satake H."/>
            <person name="Nakayama K."/>
        </authorList>
    </citation>
    <scope>NUCLEOTIDE SEQUENCE</scope>
</reference>
<dbReference type="AlphaFoldDB" id="A0A699IGH8"/>
<sequence>MYTFQSGETNLFSEVAVNNVTLDTMDKDDVFVKKEGLAVSVCGSSLEYTDDGEIELEKNFKYNTTSKEVIGGDLYESQVQQVRPHQRPHLMVMQQLDIVSFTVGSWNRSSQEVGTDLVKKLEPI</sequence>
<name>A0A699IGH8_TANCI</name>
<gene>
    <name evidence="1" type="ORF">Tci_524944</name>
</gene>
<dbReference type="EMBL" id="BKCJ010290141">
    <property type="protein sequence ID" value="GEZ52971.1"/>
    <property type="molecule type" value="Genomic_DNA"/>
</dbReference>
<keyword evidence="1" id="KW-0675">Receptor</keyword>
<evidence type="ECO:0000313" key="1">
    <source>
        <dbReference type="EMBL" id="GEZ52971.1"/>
    </source>
</evidence>
<organism evidence="1">
    <name type="scientific">Tanacetum cinerariifolium</name>
    <name type="common">Dalmatian daisy</name>
    <name type="synonym">Chrysanthemum cinerariifolium</name>
    <dbReference type="NCBI Taxonomy" id="118510"/>
    <lineage>
        <taxon>Eukaryota</taxon>
        <taxon>Viridiplantae</taxon>
        <taxon>Streptophyta</taxon>
        <taxon>Embryophyta</taxon>
        <taxon>Tracheophyta</taxon>
        <taxon>Spermatophyta</taxon>
        <taxon>Magnoliopsida</taxon>
        <taxon>eudicotyledons</taxon>
        <taxon>Gunneridae</taxon>
        <taxon>Pentapetalae</taxon>
        <taxon>asterids</taxon>
        <taxon>campanulids</taxon>
        <taxon>Asterales</taxon>
        <taxon>Asteraceae</taxon>
        <taxon>Asteroideae</taxon>
        <taxon>Anthemideae</taxon>
        <taxon>Anthemidinae</taxon>
        <taxon>Tanacetum</taxon>
    </lineage>
</organism>
<protein>
    <submittedName>
        <fullName evidence="1">Toll/interleukin-1 receptor (TIR) domain-containing protein</fullName>
    </submittedName>
</protein>
<accession>A0A699IGH8</accession>
<comment type="caution">
    <text evidence="1">The sequence shown here is derived from an EMBL/GenBank/DDBJ whole genome shotgun (WGS) entry which is preliminary data.</text>
</comment>